<comment type="caution">
    <text evidence="1">The sequence shown here is derived from an EMBL/GenBank/DDBJ whole genome shotgun (WGS) entry which is preliminary data.</text>
</comment>
<dbReference type="InterPro" id="IPR037208">
    <property type="entry name" value="Spo0E-like_sf"/>
</dbReference>
<evidence type="ECO:0000313" key="1">
    <source>
        <dbReference type="EMBL" id="RII34334.1"/>
    </source>
</evidence>
<dbReference type="InterPro" id="IPR036638">
    <property type="entry name" value="HLH_DNA-bd_sf"/>
</dbReference>
<protein>
    <submittedName>
        <fullName evidence="1">Aspartyl-phosphate phosphatase Spo0E family protein</fullName>
    </submittedName>
</protein>
<sequence>MNEEKVRNELYECIDKYGLQDDKTIRKSQELDKIIAKIMPSKCGQVSMKNNLRSVRYGSCY</sequence>
<evidence type="ECO:0000313" key="2">
    <source>
        <dbReference type="Proteomes" id="UP000265930"/>
    </source>
</evidence>
<reference evidence="1 2" key="1">
    <citation type="submission" date="2018-08" db="EMBL/GenBank/DDBJ databases">
        <title>Genome of Clostridium chromiireducens C1, DSM12136.</title>
        <authorList>
            <person name="Xing M."/>
            <person name="Wei Y."/>
            <person name="Ang E.L."/>
            <person name="Zhao H."/>
            <person name="Zhang Y."/>
        </authorList>
    </citation>
    <scope>NUCLEOTIDE SEQUENCE [LARGE SCALE GENOMIC DNA]</scope>
    <source>
        <strain evidence="1 2">C1</strain>
    </source>
</reference>
<dbReference type="RefSeq" id="WP_119367101.1">
    <property type="nucleotide sequence ID" value="NZ_QXDJ01000003.1"/>
</dbReference>
<dbReference type="Pfam" id="PF09388">
    <property type="entry name" value="SpoOE-like"/>
    <property type="match status" value="1"/>
</dbReference>
<dbReference type="GO" id="GO:0043937">
    <property type="term" value="P:regulation of sporulation"/>
    <property type="evidence" value="ECO:0007669"/>
    <property type="project" value="InterPro"/>
</dbReference>
<accession>A0A399IMK1</accession>
<dbReference type="GO" id="GO:0046983">
    <property type="term" value="F:protein dimerization activity"/>
    <property type="evidence" value="ECO:0007669"/>
    <property type="project" value="InterPro"/>
</dbReference>
<dbReference type="InterPro" id="IPR018540">
    <property type="entry name" value="Spo0E-like"/>
</dbReference>
<dbReference type="SUPFAM" id="SSF140500">
    <property type="entry name" value="BAS1536-like"/>
    <property type="match status" value="1"/>
</dbReference>
<dbReference type="AlphaFoldDB" id="A0A399IMK1"/>
<dbReference type="Proteomes" id="UP000265930">
    <property type="component" value="Unassembled WGS sequence"/>
</dbReference>
<dbReference type="EMBL" id="QXDJ01000003">
    <property type="protein sequence ID" value="RII34334.1"/>
    <property type="molecule type" value="Genomic_DNA"/>
</dbReference>
<gene>
    <name evidence="1" type="ORF">D2A34_14415</name>
</gene>
<dbReference type="Gene3D" id="4.10.280.10">
    <property type="entry name" value="Helix-loop-helix DNA-binding domain"/>
    <property type="match status" value="1"/>
</dbReference>
<organism evidence="1 2">
    <name type="scientific">Clostridium chromiireducens</name>
    <dbReference type="NCBI Taxonomy" id="225345"/>
    <lineage>
        <taxon>Bacteria</taxon>
        <taxon>Bacillati</taxon>
        <taxon>Bacillota</taxon>
        <taxon>Clostridia</taxon>
        <taxon>Eubacteriales</taxon>
        <taxon>Clostridiaceae</taxon>
        <taxon>Clostridium</taxon>
    </lineage>
</organism>
<proteinExistence type="predicted"/>
<name>A0A399IMK1_9CLOT</name>